<feature type="transmembrane region" description="Helical" evidence="1">
    <location>
        <begin position="20"/>
        <end position="40"/>
    </location>
</feature>
<dbReference type="VEuPathDB" id="PiroplasmaDB:BmR1_04g07140"/>
<feature type="transmembrane region" description="Helical" evidence="1">
    <location>
        <begin position="124"/>
        <end position="156"/>
    </location>
</feature>
<feature type="transmembrane region" description="Helical" evidence="1">
    <location>
        <begin position="46"/>
        <end position="68"/>
    </location>
</feature>
<name>A0A1N6LXX4_BABMR</name>
<dbReference type="GeneID" id="24426075"/>
<dbReference type="OrthoDB" id="336859at2759"/>
<keyword evidence="1" id="KW-0472">Membrane</keyword>
<dbReference type="AlphaFoldDB" id="A0A1N6LXX4"/>
<accession>A0A1N6LXX4</accession>
<keyword evidence="1" id="KW-1133">Transmembrane helix</keyword>
<evidence type="ECO:0000313" key="3">
    <source>
        <dbReference type="Proteomes" id="UP000002899"/>
    </source>
</evidence>
<feature type="transmembrane region" description="Helical" evidence="1">
    <location>
        <begin position="80"/>
        <end position="104"/>
    </location>
</feature>
<keyword evidence="3" id="KW-1185">Reference proteome</keyword>
<reference evidence="2 3" key="2">
    <citation type="journal article" date="2013" name="PLoS ONE">
        <title>Whole genome mapping and re-organization of the nuclear and mitochondrial genomes of Babesia microti isolates.</title>
        <authorList>
            <person name="Cornillot E."/>
            <person name="Dassouli A."/>
            <person name="Garg A."/>
            <person name="Pachikara N."/>
            <person name="Randazzo S."/>
            <person name="Depoix D."/>
            <person name="Carcy B."/>
            <person name="Delbecq S."/>
            <person name="Frutos R."/>
            <person name="Silva J.C."/>
            <person name="Sutton R."/>
            <person name="Krause P.J."/>
            <person name="Mamoun C.B."/>
        </authorList>
    </citation>
    <scope>NUCLEOTIDE SEQUENCE [LARGE SCALE GENOMIC DNA]</scope>
    <source>
        <strain evidence="2 3">RI</strain>
    </source>
</reference>
<dbReference type="RefSeq" id="XP_021337792.1">
    <property type="nucleotide sequence ID" value="XM_021482582.1"/>
</dbReference>
<reference evidence="2 3" key="1">
    <citation type="journal article" date="2012" name="Nucleic Acids Res.">
        <title>Sequencing of the smallest Apicomplexan genome from the human pathogen Babesia microti.</title>
        <authorList>
            <person name="Cornillot E."/>
            <person name="Hadj-Kaddour K."/>
            <person name="Dassouli A."/>
            <person name="Noel B."/>
            <person name="Ranwez V."/>
            <person name="Vacherie B."/>
            <person name="Augagneur Y."/>
            <person name="Bres V."/>
            <person name="Duclos A."/>
            <person name="Randazzo S."/>
            <person name="Carcy B."/>
            <person name="Debierre-Grockiego F."/>
            <person name="Delbecq S."/>
            <person name="Moubri-Menage K."/>
            <person name="Shams-Eldin H."/>
            <person name="Usmani-Brown S."/>
            <person name="Bringaud F."/>
            <person name="Wincker P."/>
            <person name="Vivares C.P."/>
            <person name="Schwarz R.T."/>
            <person name="Schetters T.P."/>
            <person name="Krause P.J."/>
            <person name="Gorenflot A."/>
            <person name="Berry V."/>
            <person name="Barbe V."/>
            <person name="Ben Mamoun C."/>
        </authorList>
    </citation>
    <scope>NUCLEOTIDE SEQUENCE [LARGE SCALE GENOMIC DNA]</scope>
    <source>
        <strain evidence="2 3">RI</strain>
    </source>
</reference>
<proteinExistence type="predicted"/>
<keyword evidence="1" id="KW-0812">Transmembrane</keyword>
<protein>
    <submittedName>
        <fullName evidence="2">Uncharacterized protein</fullName>
    </submittedName>
</protein>
<dbReference type="KEGG" id="bmic:BmR1_04g07140"/>
<organism evidence="2 3">
    <name type="scientific">Babesia microti (strain RI)</name>
    <dbReference type="NCBI Taxonomy" id="1133968"/>
    <lineage>
        <taxon>Eukaryota</taxon>
        <taxon>Sar</taxon>
        <taxon>Alveolata</taxon>
        <taxon>Apicomplexa</taxon>
        <taxon>Aconoidasida</taxon>
        <taxon>Piroplasmida</taxon>
        <taxon>Babesiidae</taxon>
        <taxon>Babesia</taxon>
    </lineage>
</organism>
<feature type="transmembrane region" description="Helical" evidence="1">
    <location>
        <begin position="168"/>
        <end position="186"/>
    </location>
</feature>
<evidence type="ECO:0000256" key="1">
    <source>
        <dbReference type="SAM" id="Phobius"/>
    </source>
</evidence>
<dbReference type="EMBL" id="LN871599">
    <property type="protein sequence ID" value="SIO73726.1"/>
    <property type="molecule type" value="Genomic_DNA"/>
</dbReference>
<evidence type="ECO:0000313" key="2">
    <source>
        <dbReference type="EMBL" id="SIO73726.1"/>
    </source>
</evidence>
<dbReference type="Proteomes" id="UP000002899">
    <property type="component" value="Chromosome IV"/>
</dbReference>
<sequence length="211" mass="24507">MEGRKETTSERVSFSPSNSYTAGLHFLNTIATCINGIFSFSFIGYFFWIGFLYLIGSIVTIVSWIYFAPRIRDTIICPSMAIYAISGFWALHGVTMLIICYLYSSMVGDDFENELYKPTRSTNILGFLVKICPLIIRFFHLLSLCLIFTNIFNLLFLPECNCVYIRRVVAYTIVIWWIITIFGMVMRNRIALPPYLYNPHHSMYMVYVNMC</sequence>
<reference evidence="2 3" key="3">
    <citation type="journal article" date="2016" name="Sci. Rep.">
        <title>Genome-wide diversity and gene expression profiling of Babesia microti isolates identify polymorphic genes that mediate host-pathogen interactions.</title>
        <authorList>
            <person name="Silva J.C."/>
            <person name="Cornillot E."/>
            <person name="McCracken C."/>
            <person name="Usmani-Brown S."/>
            <person name="Dwivedi A."/>
            <person name="Ifeonu O.O."/>
            <person name="Crabtree J."/>
            <person name="Gotia H.T."/>
            <person name="Virji A.Z."/>
            <person name="Reynes C."/>
            <person name="Colinge J."/>
            <person name="Kumar V."/>
            <person name="Lawres L."/>
            <person name="Pazzi J.E."/>
            <person name="Pablo J.V."/>
            <person name="Hung C."/>
            <person name="Brancato J."/>
            <person name="Kumari P."/>
            <person name="Orvis J."/>
            <person name="Tretina K."/>
            <person name="Chibucos M."/>
            <person name="Ott S."/>
            <person name="Sadzewicz L."/>
            <person name="Sengamalay N."/>
            <person name="Shetty A.C."/>
            <person name="Su Q."/>
            <person name="Tallon L."/>
            <person name="Fraser C.M."/>
            <person name="Frutos R."/>
            <person name="Molina D.M."/>
            <person name="Krause P.J."/>
            <person name="Ben Mamoun C."/>
        </authorList>
    </citation>
    <scope>NUCLEOTIDE SEQUENCE [LARGE SCALE GENOMIC DNA]</scope>
    <source>
        <strain evidence="2 3">RI</strain>
    </source>
</reference>